<keyword evidence="11" id="KW-0540">Nuclease</keyword>
<dbReference type="EMBL" id="LCAH01000003">
    <property type="protein sequence ID" value="KKR87428.1"/>
    <property type="molecule type" value="Genomic_DNA"/>
</dbReference>
<dbReference type="SUPFAM" id="SSF47807">
    <property type="entry name" value="5' to 3' exonuclease, C-terminal subdomain"/>
    <property type="match status" value="1"/>
</dbReference>
<dbReference type="SMART" id="SM00482">
    <property type="entry name" value="POLAc"/>
    <property type="match status" value="1"/>
</dbReference>
<dbReference type="InterPro" id="IPR029060">
    <property type="entry name" value="PIN-like_dom_sf"/>
</dbReference>
<keyword evidence="7 11" id="KW-0238">DNA-binding</keyword>
<keyword evidence="11" id="KW-0269">Exonuclease</keyword>
<comment type="function">
    <text evidence="11">In addition to polymerase activity, this DNA polymerase exhibits 5'-3' exonuclease activity.</text>
</comment>
<dbReference type="Pfam" id="PF01367">
    <property type="entry name" value="5_3_exonuc"/>
    <property type="match status" value="1"/>
</dbReference>
<evidence type="ECO:0000259" key="12">
    <source>
        <dbReference type="SMART" id="SM00475"/>
    </source>
</evidence>
<dbReference type="GO" id="GO:0006261">
    <property type="term" value="P:DNA-templated DNA replication"/>
    <property type="evidence" value="ECO:0007669"/>
    <property type="project" value="UniProtKB-UniRule"/>
</dbReference>
<evidence type="ECO:0000256" key="7">
    <source>
        <dbReference type="ARBA" id="ARBA00023125"/>
    </source>
</evidence>
<dbReference type="FunFam" id="1.10.150.20:FF:000002">
    <property type="entry name" value="DNA polymerase I"/>
    <property type="match status" value="1"/>
</dbReference>
<evidence type="ECO:0000256" key="2">
    <source>
        <dbReference type="ARBA" id="ARBA00022679"/>
    </source>
</evidence>
<keyword evidence="5 11" id="KW-0227">DNA damage</keyword>
<dbReference type="InterPro" id="IPR002298">
    <property type="entry name" value="DNA_polymerase_A"/>
</dbReference>
<dbReference type="CDD" id="cd09898">
    <property type="entry name" value="H3TH_53EXO"/>
    <property type="match status" value="1"/>
</dbReference>
<keyword evidence="6 11" id="KW-0239">DNA-directed DNA polymerase</keyword>
<dbReference type="Gene3D" id="1.10.150.20">
    <property type="entry name" value="5' to 3' exonuclease, C-terminal subdomain"/>
    <property type="match status" value="2"/>
</dbReference>
<dbReference type="PATRIC" id="fig|1618985.3.peg.349"/>
<dbReference type="NCBIfam" id="NF004397">
    <property type="entry name" value="PRK05755.1"/>
    <property type="match status" value="1"/>
</dbReference>
<dbReference type="SMART" id="SM00279">
    <property type="entry name" value="HhH2"/>
    <property type="match status" value="1"/>
</dbReference>
<evidence type="ECO:0000256" key="9">
    <source>
        <dbReference type="ARBA" id="ARBA00049244"/>
    </source>
</evidence>
<name>A0A0G0UET1_9BACT</name>
<dbReference type="InterPro" id="IPR008918">
    <property type="entry name" value="HhH2"/>
</dbReference>
<dbReference type="GO" id="GO:0006302">
    <property type="term" value="P:double-strand break repair"/>
    <property type="evidence" value="ECO:0007669"/>
    <property type="project" value="TreeGrafter"/>
</dbReference>
<dbReference type="Proteomes" id="UP000034616">
    <property type="component" value="Unassembled WGS sequence"/>
</dbReference>
<dbReference type="InterPro" id="IPR019760">
    <property type="entry name" value="DNA-dir_DNA_pol_A_CS"/>
</dbReference>
<feature type="domain" description="DNA-directed DNA polymerase family A palm" evidence="13">
    <location>
        <begin position="623"/>
        <end position="835"/>
    </location>
</feature>
<dbReference type="FunFam" id="1.10.150.20:FF:000003">
    <property type="entry name" value="DNA polymerase I"/>
    <property type="match status" value="1"/>
</dbReference>
<dbReference type="Gene3D" id="1.20.1060.10">
    <property type="entry name" value="Taq DNA Polymerase, Chain T, domain 4"/>
    <property type="match status" value="1"/>
</dbReference>
<dbReference type="GO" id="GO:0008409">
    <property type="term" value="F:5'-3' exonuclease activity"/>
    <property type="evidence" value="ECO:0007669"/>
    <property type="project" value="UniProtKB-UniRule"/>
</dbReference>
<evidence type="ECO:0000256" key="3">
    <source>
        <dbReference type="ARBA" id="ARBA00022695"/>
    </source>
</evidence>
<keyword evidence="2 11" id="KW-0808">Transferase</keyword>
<dbReference type="InterPro" id="IPR020045">
    <property type="entry name" value="DNA_polI_H3TH"/>
</dbReference>
<dbReference type="NCBIfam" id="TIGR00593">
    <property type="entry name" value="pola"/>
    <property type="match status" value="1"/>
</dbReference>
<gene>
    <name evidence="11" type="primary">polA</name>
    <name evidence="14" type="ORF">UU35_C0003G0055</name>
</gene>
<dbReference type="InterPro" id="IPR036397">
    <property type="entry name" value="RNaseH_sf"/>
</dbReference>
<evidence type="ECO:0000259" key="13">
    <source>
        <dbReference type="SMART" id="SM00482"/>
    </source>
</evidence>
<evidence type="ECO:0000256" key="1">
    <source>
        <dbReference type="ARBA" id="ARBA00007705"/>
    </source>
</evidence>
<dbReference type="CDD" id="cd08637">
    <property type="entry name" value="DNA_pol_A_pol_I_C"/>
    <property type="match status" value="1"/>
</dbReference>
<comment type="catalytic activity">
    <reaction evidence="9 11">
        <text>DNA(n) + a 2'-deoxyribonucleoside 5'-triphosphate = DNA(n+1) + diphosphate</text>
        <dbReference type="Rhea" id="RHEA:22508"/>
        <dbReference type="Rhea" id="RHEA-COMP:17339"/>
        <dbReference type="Rhea" id="RHEA-COMP:17340"/>
        <dbReference type="ChEBI" id="CHEBI:33019"/>
        <dbReference type="ChEBI" id="CHEBI:61560"/>
        <dbReference type="ChEBI" id="CHEBI:173112"/>
        <dbReference type="EC" id="2.7.7.7"/>
    </reaction>
</comment>
<evidence type="ECO:0000313" key="15">
    <source>
        <dbReference type="Proteomes" id="UP000034616"/>
    </source>
</evidence>
<evidence type="ECO:0000256" key="5">
    <source>
        <dbReference type="ARBA" id="ARBA00022763"/>
    </source>
</evidence>
<evidence type="ECO:0000256" key="8">
    <source>
        <dbReference type="ARBA" id="ARBA00023204"/>
    </source>
</evidence>
<dbReference type="InterPro" id="IPR020046">
    <property type="entry name" value="5-3_exonucl_a-hlix_arch_N"/>
</dbReference>
<dbReference type="SUPFAM" id="SSF88723">
    <property type="entry name" value="PIN domain-like"/>
    <property type="match status" value="1"/>
</dbReference>
<sequence length="879" mass="99920">MNMQKSLFLILDGNALLHRAWHALPPLTTRDGRVVHAAYGFAMMTEKLLEIFHPTHMAVAWDLPGKTFRHKKFAAYKATREKKAPELYEQIPLVQKMMDAYGIKSVSAEGYEADDLIGTLSQKANISVVIATGDLDALQLVNEKIQVLIFQKGISETKIYDEKSVKDRFHLTPSQMIDYKALRGDPSDNIPGVRGIGEKTAVELLQTHGTLDKIFEALHTNSIPEKIAKKLRGQEKTAEEAHELVTIVRDVPGNFDTSTYQRRDPNFSSLRELFHSLEFKTLLKKYEAPLKKTAKKSAVVRDVIHIREQIEMFRGAEMIAFAYQEKIPDLFGNVLESIALSNGTTHLVIPEPTQEHLNEIFDFLKTIHVVVAYDVKHFFHLRKEETELLCHWHDLLIASSLLEIGDREHTLESLADFYALEPIHVSTLKEHDSQVIGLAAATMMTLHKKTEKDLQDHGLWNMFEKIEMPLVPILFCMEKNGIRLDKPFLQTLSKEMRGNIDALTRRIYAESKEEFNINSPSQLAHILFETLHLPTRGIKKTKTGLSTAAPELEKLIDVHPIISLIVEYRELAKLKSTYVDVLPTLVQQDGRVHTTFHQTIASTGRLSSSDPNLQNIPTKTELGHRIRRAFIAEKGKQLLGADYSQLELRLISVLAKDEPFLAAFRAGEDIHARTAADLWNIPEGNVTPEQRRAAKTINFGVLYGMGPRALARATDFTQEEAQQFIDRFFEVHHAIRDFLDQTIIQAKKQGYVETMFKRRRSILDIHSHIPMLAAAAERMAINMPVQGTEADIIKMAMIQIDGWIRTLQAAQAGRSYIRLLLQVHDELVFEVDEAFVSETARAVKHFMETVVQLEIPLTVNIETGRNWGEMKPWEESLFV</sequence>
<dbReference type="PANTHER" id="PTHR10133:SF27">
    <property type="entry name" value="DNA POLYMERASE NU"/>
    <property type="match status" value="1"/>
</dbReference>
<keyword evidence="11" id="KW-0378">Hydrolase</keyword>
<evidence type="ECO:0000256" key="10">
    <source>
        <dbReference type="NCBIfam" id="TIGR00593"/>
    </source>
</evidence>
<dbReference type="SMART" id="SM00475">
    <property type="entry name" value="53EXOc"/>
    <property type="match status" value="1"/>
</dbReference>
<accession>A0A0G0UET1</accession>
<dbReference type="EC" id="2.7.7.7" evidence="10 11"/>
<organism evidence="14 15">
    <name type="scientific">Candidatus Uhrbacteria bacterium GW2011_GWC2_41_11</name>
    <dbReference type="NCBI Taxonomy" id="1618985"/>
    <lineage>
        <taxon>Bacteria</taxon>
        <taxon>Candidatus Uhriibacteriota</taxon>
    </lineage>
</organism>
<comment type="similarity">
    <text evidence="1 11">Belongs to the DNA polymerase type-A family.</text>
</comment>
<keyword evidence="8 11" id="KW-0234">DNA repair</keyword>
<dbReference type="AlphaFoldDB" id="A0A0G0UET1"/>
<dbReference type="GO" id="GO:0003677">
    <property type="term" value="F:DNA binding"/>
    <property type="evidence" value="ECO:0007669"/>
    <property type="project" value="UniProtKB-UniRule"/>
</dbReference>
<dbReference type="InterPro" id="IPR036279">
    <property type="entry name" value="5-3_exonuclease_C_sf"/>
</dbReference>
<reference evidence="14 15" key="1">
    <citation type="journal article" date="2015" name="Nature">
        <title>rRNA introns, odd ribosomes, and small enigmatic genomes across a large radiation of phyla.</title>
        <authorList>
            <person name="Brown C.T."/>
            <person name="Hug L.A."/>
            <person name="Thomas B.C."/>
            <person name="Sharon I."/>
            <person name="Castelle C.J."/>
            <person name="Singh A."/>
            <person name="Wilkins M.J."/>
            <person name="Williams K.H."/>
            <person name="Banfield J.F."/>
        </authorList>
    </citation>
    <scope>NUCLEOTIDE SEQUENCE [LARGE SCALE GENOMIC DNA]</scope>
</reference>
<dbReference type="PANTHER" id="PTHR10133">
    <property type="entry name" value="DNA POLYMERASE I"/>
    <property type="match status" value="1"/>
</dbReference>
<evidence type="ECO:0000256" key="6">
    <source>
        <dbReference type="ARBA" id="ARBA00022932"/>
    </source>
</evidence>
<feature type="domain" description="5'-3' exonuclease" evidence="12">
    <location>
        <begin position="4"/>
        <end position="263"/>
    </location>
</feature>
<evidence type="ECO:0000256" key="11">
    <source>
        <dbReference type="RuleBase" id="RU004460"/>
    </source>
</evidence>
<keyword evidence="4 11" id="KW-0235">DNA replication</keyword>
<dbReference type="InterPro" id="IPR043502">
    <property type="entry name" value="DNA/RNA_pol_sf"/>
</dbReference>
<dbReference type="Gene3D" id="3.40.50.1010">
    <property type="entry name" value="5'-nuclease"/>
    <property type="match status" value="1"/>
</dbReference>
<dbReference type="FunFam" id="1.20.1060.10:FF:000001">
    <property type="entry name" value="DNA polymerase I"/>
    <property type="match status" value="1"/>
</dbReference>
<comment type="caution">
    <text evidence="14">The sequence shown here is derived from an EMBL/GenBank/DDBJ whole genome shotgun (WGS) entry which is preliminary data.</text>
</comment>
<dbReference type="Pfam" id="PF02739">
    <property type="entry name" value="5_3_exonuc_N"/>
    <property type="match status" value="1"/>
</dbReference>
<dbReference type="Gene3D" id="3.30.420.10">
    <property type="entry name" value="Ribonuclease H-like superfamily/Ribonuclease H"/>
    <property type="match status" value="1"/>
</dbReference>
<dbReference type="Pfam" id="PF00476">
    <property type="entry name" value="DNA_pol_A"/>
    <property type="match status" value="1"/>
</dbReference>
<dbReference type="CDD" id="cd09859">
    <property type="entry name" value="PIN_53EXO"/>
    <property type="match status" value="1"/>
</dbReference>
<dbReference type="GO" id="GO:0003887">
    <property type="term" value="F:DNA-directed DNA polymerase activity"/>
    <property type="evidence" value="ECO:0007669"/>
    <property type="project" value="UniProtKB-UniRule"/>
</dbReference>
<dbReference type="SUPFAM" id="SSF56672">
    <property type="entry name" value="DNA/RNA polymerases"/>
    <property type="match status" value="1"/>
</dbReference>
<evidence type="ECO:0000256" key="4">
    <source>
        <dbReference type="ARBA" id="ARBA00022705"/>
    </source>
</evidence>
<dbReference type="InterPro" id="IPR002421">
    <property type="entry name" value="5-3_exonuclease"/>
</dbReference>
<dbReference type="InterPro" id="IPR001098">
    <property type="entry name" value="DNA-dir_DNA_pol_A_palm_dom"/>
</dbReference>
<dbReference type="PROSITE" id="PS00447">
    <property type="entry name" value="DNA_POLYMERASE_A"/>
    <property type="match status" value="1"/>
</dbReference>
<proteinExistence type="inferred from homology"/>
<evidence type="ECO:0000313" key="14">
    <source>
        <dbReference type="EMBL" id="KKR87428.1"/>
    </source>
</evidence>
<keyword evidence="3 11" id="KW-0548">Nucleotidyltransferase</keyword>
<dbReference type="PRINTS" id="PR00868">
    <property type="entry name" value="DNAPOLI"/>
</dbReference>
<dbReference type="InterPro" id="IPR018320">
    <property type="entry name" value="DNA_polymerase_1"/>
</dbReference>
<dbReference type="Gene3D" id="3.30.70.370">
    <property type="match status" value="1"/>
</dbReference>
<protein>
    <recommendedName>
        <fullName evidence="10 11">DNA polymerase I</fullName>
        <ecNumber evidence="10 11">2.7.7.7</ecNumber>
    </recommendedName>
</protein>